<dbReference type="AlphaFoldDB" id="A0AA40VTX4"/>
<organism evidence="2 3">
    <name type="scientific">Komarekiella delphini-convector SJRDD-AB1</name>
    <dbReference type="NCBI Taxonomy" id="2593771"/>
    <lineage>
        <taxon>Bacteria</taxon>
        <taxon>Bacillati</taxon>
        <taxon>Cyanobacteriota</taxon>
        <taxon>Cyanophyceae</taxon>
        <taxon>Nostocales</taxon>
        <taxon>Nostocaceae</taxon>
        <taxon>Komarekiella</taxon>
        <taxon>Komarekiella delphini-convector</taxon>
    </lineage>
</organism>
<proteinExistence type="predicted"/>
<accession>A0AA40VTX4</accession>
<evidence type="ECO:0000313" key="3">
    <source>
        <dbReference type="Proteomes" id="UP001165986"/>
    </source>
</evidence>
<evidence type="ECO:0000256" key="1">
    <source>
        <dbReference type="SAM" id="MobiDB-lite"/>
    </source>
</evidence>
<gene>
    <name evidence="2" type="ORF">FNW02_25155</name>
</gene>
<protein>
    <submittedName>
        <fullName evidence="2">Uncharacterized protein</fullName>
    </submittedName>
</protein>
<dbReference type="RefSeq" id="WP_191760219.1">
    <property type="nucleotide sequence ID" value="NZ_VJXY01000034.1"/>
</dbReference>
<feature type="region of interest" description="Disordered" evidence="1">
    <location>
        <begin position="1"/>
        <end position="78"/>
    </location>
</feature>
<dbReference type="Proteomes" id="UP001165986">
    <property type="component" value="Unassembled WGS sequence"/>
</dbReference>
<reference evidence="2" key="1">
    <citation type="submission" date="2019-07" db="EMBL/GenBank/DDBJ databases">
        <title>Toxilogical consequences of a new and cryptic species of cyanobacteria (Komarekiella delphini-convector) recovered from the epidermis of a bottlenose dolphin and 1500 ft. in the air.</title>
        <authorList>
            <person name="Brown A.O."/>
            <person name="Dvorak P."/>
            <person name="Villanueva C.D."/>
            <person name="Foss A.J."/>
            <person name="Garvey A.D."/>
            <person name="Gibson Q.A."/>
            <person name="Johansen J.R."/>
            <person name="Casamatta D.A."/>
        </authorList>
    </citation>
    <scope>NUCLEOTIDE SEQUENCE</scope>
    <source>
        <strain evidence="2">SJRDD-AB1</strain>
    </source>
</reference>
<sequence length="78" mass="8523">MTSEQPNPLIDLSHAKEPPRSLNIEHEAAPIETEEVNGQAEQNSLADDLNRPEEGTENLGERQMLIANVPGASSFQSE</sequence>
<comment type="caution">
    <text evidence="2">The sequence shown here is derived from an EMBL/GenBank/DDBJ whole genome shotgun (WGS) entry which is preliminary data.</text>
</comment>
<dbReference type="EMBL" id="VJXY01000034">
    <property type="protein sequence ID" value="MBD6619021.1"/>
    <property type="molecule type" value="Genomic_DNA"/>
</dbReference>
<feature type="compositionally biased region" description="Basic and acidic residues" evidence="1">
    <location>
        <begin position="13"/>
        <end position="29"/>
    </location>
</feature>
<keyword evidence="3" id="KW-1185">Reference proteome</keyword>
<name>A0AA40VTX4_9NOST</name>
<evidence type="ECO:0000313" key="2">
    <source>
        <dbReference type="EMBL" id="MBD6619021.1"/>
    </source>
</evidence>